<protein>
    <submittedName>
        <fullName evidence="3">ABC transporter</fullName>
    </submittedName>
</protein>
<evidence type="ECO:0000313" key="4">
    <source>
        <dbReference type="Proteomes" id="UP000283589"/>
    </source>
</evidence>
<dbReference type="InterPro" id="IPR019196">
    <property type="entry name" value="ABC_transp_unknown"/>
</dbReference>
<feature type="transmembrane region" description="Helical" evidence="1">
    <location>
        <begin position="142"/>
        <end position="161"/>
    </location>
</feature>
<evidence type="ECO:0000313" key="3">
    <source>
        <dbReference type="EMBL" id="RGV36358.1"/>
    </source>
</evidence>
<organism evidence="3 4">
    <name type="scientific">Butyricimonas virosa</name>
    <dbReference type="NCBI Taxonomy" id="544645"/>
    <lineage>
        <taxon>Bacteria</taxon>
        <taxon>Pseudomonadati</taxon>
        <taxon>Bacteroidota</taxon>
        <taxon>Bacteroidia</taxon>
        <taxon>Bacteroidales</taxon>
        <taxon>Odoribacteraceae</taxon>
        <taxon>Butyricimonas</taxon>
    </lineage>
</organism>
<name>A0A412X622_9BACT</name>
<gene>
    <name evidence="3" type="ORF">DWW18_02800</name>
</gene>
<feature type="transmembrane region" description="Helical" evidence="1">
    <location>
        <begin position="15"/>
        <end position="36"/>
    </location>
</feature>
<keyword evidence="1" id="KW-0812">Transmembrane</keyword>
<dbReference type="EMBL" id="QRZA01000002">
    <property type="protein sequence ID" value="RGV36358.1"/>
    <property type="molecule type" value="Genomic_DNA"/>
</dbReference>
<keyword evidence="1" id="KW-1133">Transmembrane helix</keyword>
<dbReference type="GO" id="GO:0140359">
    <property type="term" value="F:ABC-type transporter activity"/>
    <property type="evidence" value="ECO:0007669"/>
    <property type="project" value="InterPro"/>
</dbReference>
<feature type="transmembrane region" description="Helical" evidence="1">
    <location>
        <begin position="738"/>
        <end position="756"/>
    </location>
</feature>
<evidence type="ECO:0000259" key="2">
    <source>
        <dbReference type="Pfam" id="PF09822"/>
    </source>
</evidence>
<reference evidence="3 4" key="1">
    <citation type="submission" date="2018-08" db="EMBL/GenBank/DDBJ databases">
        <title>A genome reference for cultivated species of the human gut microbiota.</title>
        <authorList>
            <person name="Zou Y."/>
            <person name="Xue W."/>
            <person name="Luo G."/>
        </authorList>
    </citation>
    <scope>NUCLEOTIDE SEQUENCE [LARGE SCALE GENOMIC DNA]</scope>
    <source>
        <strain evidence="3 4">AF14-49</strain>
    </source>
</reference>
<sequence length="761" mass="87387">MNMIYKIAKTELQMLFYSPVAWLVLIIFTFQSGMIFSGMIEMVEREQAMGYDPIFISSSLFGRLFYNVQDYLFLYIPLLTMGLVSRDLSGGTIKLLHSSPMTNTQIILGKFLSMMIFALLLVGIFVLYVIYCLFVVENFDIWYILTGILGIYLLICTYASIGLFMSTISSYQIIAAVGTFVLLTFLNFVNGIWQDIDFVRDVTFWLSLRGRAESFTGGLISSEDVIYFIMVPGMFLWFSIIKLSSRVSHSSKGRNAMKYVGVFLVVAVVGYLSSRPHLMGYVDTTREKSRTLTPNSQEIVKKLEGGLTITTYSNLLDDDFMKAIPRYQNYDKSNFREYVRFKPEIKMEYVYYYDSVQNTRRRGFLSDLPMEKRARQIAHLYKIKFSRYLSPDQIKQVIDLAPEDNRFVRQVTRESGEKMFLRQFDDMMRDPSEGEISAAFKRMVMELPTVGFLTGHGERDMNLYRDRDYACFARDKRFRYALLNQGFEVQEVNLNEDIPTLVNILVIADMAKSLTVEEMVRLQRYIDRGGNLFIVGDPNSREYMNPLTQLFGVEFMEGVLVKPTENFQPDLVTSRPTAGALELSYFYETMDSWKMSAVMSGAAGLKYAEDKGFKVIPVLQTDTLGVWNELETTNFIDDTVRFNPAAGEIEQLYTTAVALARPMGDREQKIVILSDADCISNVELFKSREEIESGNFYIILGSFAWLSDGEAPVDVRRPKSIDNHLFLEKMGVKVTDVLFKWFIPIALLIDAIFVAIRRRGR</sequence>
<feature type="transmembrane region" description="Helical" evidence="1">
    <location>
        <begin position="111"/>
        <end position="136"/>
    </location>
</feature>
<dbReference type="Proteomes" id="UP000283589">
    <property type="component" value="Unassembled WGS sequence"/>
</dbReference>
<accession>A0A412X622</accession>
<dbReference type="RefSeq" id="WP_118258664.1">
    <property type="nucleotide sequence ID" value="NZ_CALBWO010000039.1"/>
</dbReference>
<feature type="transmembrane region" description="Helical" evidence="1">
    <location>
        <begin position="225"/>
        <end position="244"/>
    </location>
</feature>
<dbReference type="GO" id="GO:0005886">
    <property type="term" value="C:plasma membrane"/>
    <property type="evidence" value="ECO:0007669"/>
    <property type="project" value="UniProtKB-SubCell"/>
</dbReference>
<proteinExistence type="predicted"/>
<comment type="caution">
    <text evidence="3">The sequence shown here is derived from an EMBL/GenBank/DDBJ whole genome shotgun (WGS) entry which is preliminary data.</text>
</comment>
<evidence type="ECO:0000256" key="1">
    <source>
        <dbReference type="SAM" id="Phobius"/>
    </source>
</evidence>
<feature type="transmembrane region" description="Helical" evidence="1">
    <location>
        <begin position="72"/>
        <end position="90"/>
    </location>
</feature>
<feature type="transmembrane region" description="Helical" evidence="1">
    <location>
        <begin position="256"/>
        <end position="274"/>
    </location>
</feature>
<dbReference type="Pfam" id="PF12679">
    <property type="entry name" value="ABC2_membrane_2"/>
    <property type="match status" value="1"/>
</dbReference>
<feature type="transmembrane region" description="Helical" evidence="1">
    <location>
        <begin position="173"/>
        <end position="193"/>
    </location>
</feature>
<feature type="domain" description="ABC-type uncharacterised transport system" evidence="2">
    <location>
        <begin position="448"/>
        <end position="683"/>
    </location>
</feature>
<dbReference type="Pfam" id="PF09822">
    <property type="entry name" value="ABC_transp_aux"/>
    <property type="match status" value="1"/>
</dbReference>
<dbReference type="AlphaFoldDB" id="A0A412X622"/>
<keyword evidence="1" id="KW-0472">Membrane</keyword>